<comment type="similarity">
    <text evidence="1">Belongs to the short-chain dehydrogenases/reductases (SDR) family.</text>
</comment>
<sequence length="257" mass="27199">MQPNLFDLSGKVAIITGSGRGLGKVMAVGLADLGVKVIVGDRNFEEAKQTAQTIKDAGGVASATFVDISESDSCNDLIQFAVNEFGQVNILVNNAGIDIIKPAEALLESEWDEILNVNLKGHFHCSQFAAIQMMKQNTGGAIINISSIASVVGIPGLVAYSAAKGGINQLTRVMAVEWASKNIRVNAIAPGYFENIMLGANAEHEKLEKQKQIVTFTPMARRGKPEELIGPLVFLASDASSYITGAILFVDGGYTAA</sequence>
<dbReference type="PANTHER" id="PTHR42760">
    <property type="entry name" value="SHORT-CHAIN DEHYDROGENASES/REDUCTASES FAMILY MEMBER"/>
    <property type="match status" value="1"/>
</dbReference>
<dbReference type="SUPFAM" id="SSF51735">
    <property type="entry name" value="NAD(P)-binding Rossmann-fold domains"/>
    <property type="match status" value="1"/>
</dbReference>
<dbReference type="Gene3D" id="3.40.50.720">
    <property type="entry name" value="NAD(P)-binding Rossmann-like Domain"/>
    <property type="match status" value="1"/>
</dbReference>
<proteinExistence type="inferred from homology"/>
<dbReference type="EMBL" id="NRQW01000620">
    <property type="protein sequence ID" value="PLZ83982.1"/>
    <property type="molecule type" value="Genomic_DNA"/>
</dbReference>
<dbReference type="PRINTS" id="PR00080">
    <property type="entry name" value="SDRFAMILY"/>
</dbReference>
<evidence type="ECO:0000313" key="4">
    <source>
        <dbReference type="Proteomes" id="UP000235036"/>
    </source>
</evidence>
<dbReference type="InterPro" id="IPR036291">
    <property type="entry name" value="NAD(P)-bd_dom_sf"/>
</dbReference>
<dbReference type="InterPro" id="IPR002347">
    <property type="entry name" value="SDR_fam"/>
</dbReference>
<evidence type="ECO:0000256" key="1">
    <source>
        <dbReference type="ARBA" id="ARBA00006484"/>
    </source>
</evidence>
<accession>A0A2N6JVZ4</accession>
<keyword evidence="2" id="KW-0560">Oxidoreductase</keyword>
<dbReference type="Pfam" id="PF13561">
    <property type="entry name" value="adh_short_C2"/>
    <property type="match status" value="1"/>
</dbReference>
<gene>
    <name evidence="3" type="ORF">CEN44_25865</name>
</gene>
<protein>
    <submittedName>
        <fullName evidence="3">NAD(P)-dependent oxidoreductase</fullName>
    </submittedName>
</protein>
<evidence type="ECO:0000256" key="2">
    <source>
        <dbReference type="ARBA" id="ARBA00023002"/>
    </source>
</evidence>
<organism evidence="3 4">
    <name type="scientific">Fischerella muscicola CCMEE 5323</name>
    <dbReference type="NCBI Taxonomy" id="2019572"/>
    <lineage>
        <taxon>Bacteria</taxon>
        <taxon>Bacillati</taxon>
        <taxon>Cyanobacteriota</taxon>
        <taxon>Cyanophyceae</taxon>
        <taxon>Nostocales</taxon>
        <taxon>Hapalosiphonaceae</taxon>
        <taxon>Fischerella</taxon>
    </lineage>
</organism>
<dbReference type="PRINTS" id="PR00081">
    <property type="entry name" value="GDHRDH"/>
</dbReference>
<dbReference type="RefSeq" id="WP_016866515.1">
    <property type="nucleotide sequence ID" value="NZ_CAWNVR010000021.1"/>
</dbReference>
<keyword evidence="4" id="KW-1185">Reference proteome</keyword>
<dbReference type="Proteomes" id="UP000235036">
    <property type="component" value="Unassembled WGS sequence"/>
</dbReference>
<dbReference type="PROSITE" id="PS00061">
    <property type="entry name" value="ADH_SHORT"/>
    <property type="match status" value="1"/>
</dbReference>
<dbReference type="InterPro" id="IPR020904">
    <property type="entry name" value="Sc_DH/Rdtase_CS"/>
</dbReference>
<dbReference type="GO" id="GO:0016616">
    <property type="term" value="F:oxidoreductase activity, acting on the CH-OH group of donors, NAD or NADP as acceptor"/>
    <property type="evidence" value="ECO:0007669"/>
    <property type="project" value="TreeGrafter"/>
</dbReference>
<comment type="caution">
    <text evidence="3">The sequence shown here is derived from an EMBL/GenBank/DDBJ whole genome shotgun (WGS) entry which is preliminary data.</text>
</comment>
<dbReference type="FunFam" id="3.40.50.720:FF:000084">
    <property type="entry name" value="Short-chain dehydrogenase reductase"/>
    <property type="match status" value="1"/>
</dbReference>
<dbReference type="NCBIfam" id="NF005559">
    <property type="entry name" value="PRK07231.1"/>
    <property type="match status" value="1"/>
</dbReference>
<dbReference type="AlphaFoldDB" id="A0A2N6JVZ4"/>
<reference evidence="3 4" key="1">
    <citation type="submission" date="2017-08" db="EMBL/GenBank/DDBJ databases">
        <title>Genomes of Fischerella (Mastigocladus) sp. strains.</title>
        <authorList>
            <person name="Miller S.R."/>
        </authorList>
    </citation>
    <scope>NUCLEOTIDE SEQUENCE [LARGE SCALE GENOMIC DNA]</scope>
    <source>
        <strain evidence="3 4">CCMEE 5323</strain>
    </source>
</reference>
<evidence type="ECO:0000313" key="3">
    <source>
        <dbReference type="EMBL" id="PLZ83982.1"/>
    </source>
</evidence>
<name>A0A2N6JVZ4_FISMU</name>
<dbReference type="PANTHER" id="PTHR42760:SF115">
    <property type="entry name" value="3-OXOACYL-[ACYL-CARRIER-PROTEIN] REDUCTASE FABG"/>
    <property type="match status" value="1"/>
</dbReference>